<feature type="compositionally biased region" description="Basic and acidic residues" evidence="1">
    <location>
        <begin position="7"/>
        <end position="19"/>
    </location>
</feature>
<dbReference type="AlphaFoldDB" id="A0A8H6J0D0"/>
<name>A0A8H6J0D0_9PEZI</name>
<sequence>MAASASHQHEEASRSERPLRQACQTGSPDHIVDTLPRRGDNAKQAARPTRMTTPDDDRNAKTALFHGACAACGARGHPRPLSRNFMGHGSQQAASDV</sequence>
<keyword evidence="3" id="KW-1185">Reference proteome</keyword>
<feature type="region of interest" description="Disordered" evidence="1">
    <location>
        <begin position="1"/>
        <end position="58"/>
    </location>
</feature>
<dbReference type="EMBL" id="WIGN01000227">
    <property type="protein sequence ID" value="KAF6803801.1"/>
    <property type="molecule type" value="Genomic_DNA"/>
</dbReference>
<evidence type="ECO:0000313" key="3">
    <source>
        <dbReference type="Proteomes" id="UP000652219"/>
    </source>
</evidence>
<reference evidence="2 3" key="1">
    <citation type="journal article" date="2020" name="Phytopathology">
        <title>Genome Sequence Resources of Colletotrichum truncatum, C. plurivorum, C. musicola, and C. sojae: Four Species Pathogenic to Soybean (Glycine max).</title>
        <authorList>
            <person name="Rogerio F."/>
            <person name="Boufleur T.R."/>
            <person name="Ciampi-Guillardi M."/>
            <person name="Sukno S.A."/>
            <person name="Thon M.R."/>
            <person name="Massola Junior N.S."/>
            <person name="Baroncelli R."/>
        </authorList>
    </citation>
    <scope>NUCLEOTIDE SEQUENCE [LARGE SCALE GENOMIC DNA]</scope>
    <source>
        <strain evidence="2 3">LFN0009</strain>
    </source>
</reference>
<proteinExistence type="predicted"/>
<feature type="compositionally biased region" description="Basic and acidic residues" evidence="1">
    <location>
        <begin position="30"/>
        <end position="41"/>
    </location>
</feature>
<evidence type="ECO:0000313" key="2">
    <source>
        <dbReference type="EMBL" id="KAF6803801.1"/>
    </source>
</evidence>
<organism evidence="2 3">
    <name type="scientific">Colletotrichum sojae</name>
    <dbReference type="NCBI Taxonomy" id="2175907"/>
    <lineage>
        <taxon>Eukaryota</taxon>
        <taxon>Fungi</taxon>
        <taxon>Dikarya</taxon>
        <taxon>Ascomycota</taxon>
        <taxon>Pezizomycotina</taxon>
        <taxon>Sordariomycetes</taxon>
        <taxon>Hypocreomycetidae</taxon>
        <taxon>Glomerellales</taxon>
        <taxon>Glomerellaceae</taxon>
        <taxon>Colletotrichum</taxon>
        <taxon>Colletotrichum orchidearum species complex</taxon>
    </lineage>
</organism>
<evidence type="ECO:0000256" key="1">
    <source>
        <dbReference type="SAM" id="MobiDB-lite"/>
    </source>
</evidence>
<accession>A0A8H6J0D0</accession>
<protein>
    <submittedName>
        <fullName evidence="2">Uncharacterized protein</fullName>
    </submittedName>
</protein>
<gene>
    <name evidence="2" type="ORF">CSOJ01_10639</name>
</gene>
<dbReference type="Proteomes" id="UP000652219">
    <property type="component" value="Unassembled WGS sequence"/>
</dbReference>
<comment type="caution">
    <text evidence="2">The sequence shown here is derived from an EMBL/GenBank/DDBJ whole genome shotgun (WGS) entry which is preliminary data.</text>
</comment>